<evidence type="ECO:0000256" key="1">
    <source>
        <dbReference type="SAM" id="SignalP"/>
    </source>
</evidence>
<dbReference type="RefSeq" id="WP_147494863.1">
    <property type="nucleotide sequence ID" value="NZ_CP041659.1"/>
</dbReference>
<dbReference type="OrthoDB" id="7503714at2"/>
<feature type="signal peptide" evidence="1">
    <location>
        <begin position="1"/>
        <end position="21"/>
    </location>
</feature>
<keyword evidence="1" id="KW-0732">Signal</keyword>
<evidence type="ECO:0008006" key="4">
    <source>
        <dbReference type="Google" id="ProtNLM"/>
    </source>
</evidence>
<dbReference type="EMBL" id="CP041659">
    <property type="protein sequence ID" value="QDP20415.1"/>
    <property type="molecule type" value="Genomic_DNA"/>
</dbReference>
<reference evidence="2 3" key="1">
    <citation type="submission" date="2019-07" db="EMBL/GenBank/DDBJ databases">
        <title>Sphingomonas AE3 Genome sequencing and assembly.</title>
        <authorList>
            <person name="Kim H."/>
        </authorList>
    </citation>
    <scope>NUCLEOTIDE SEQUENCE [LARGE SCALE GENOMIC DNA]</scope>
    <source>
        <strain evidence="2 3">AE3</strain>
    </source>
</reference>
<dbReference type="AlphaFoldDB" id="A0A516IU32"/>
<evidence type="ECO:0000313" key="2">
    <source>
        <dbReference type="EMBL" id="QDP20415.1"/>
    </source>
</evidence>
<sequence>MAAAALCIAAAGSLLPAAAHAQQVRVTSLTDVNFGMVNNLTVDAVQSQSVCVWANGSARAYSVRATGSGAGGAFVLSSGPASMAYQVRWNDAAGMSNGQQLNPGIPLGGQTTNAQNQLCTNGPPATASLIVVLPATSLMTASQGAYSGTLTLLVAVE</sequence>
<proteinExistence type="predicted"/>
<dbReference type="Proteomes" id="UP000321857">
    <property type="component" value="Chromosome"/>
</dbReference>
<feature type="chain" id="PRO_5021813160" description="Spore coat protein U domain-containing protein" evidence="1">
    <location>
        <begin position="22"/>
        <end position="157"/>
    </location>
</feature>
<evidence type="ECO:0000313" key="3">
    <source>
        <dbReference type="Proteomes" id="UP000321857"/>
    </source>
</evidence>
<dbReference type="KEGG" id="sxa:FMM02_10900"/>
<accession>A0A516IU32</accession>
<name>A0A516IU32_9SPHN</name>
<protein>
    <recommendedName>
        <fullName evidence="4">Spore coat protein U domain-containing protein</fullName>
    </recommendedName>
</protein>
<gene>
    <name evidence="2" type="ORF">FMM02_10900</name>
</gene>
<keyword evidence="3" id="KW-1185">Reference proteome</keyword>
<organism evidence="2 3">
    <name type="scientific">Sphingomonas xanthus</name>
    <dbReference type="NCBI Taxonomy" id="2594473"/>
    <lineage>
        <taxon>Bacteria</taxon>
        <taxon>Pseudomonadati</taxon>
        <taxon>Pseudomonadota</taxon>
        <taxon>Alphaproteobacteria</taxon>
        <taxon>Sphingomonadales</taxon>
        <taxon>Sphingomonadaceae</taxon>
        <taxon>Sphingomonas</taxon>
    </lineage>
</organism>